<proteinExistence type="predicted"/>
<reference evidence="1 2" key="1">
    <citation type="submission" date="2020-01" db="EMBL/GenBank/DDBJ databases">
        <title>Genome analysis of Anaerocolumna sp. CBA3638.</title>
        <authorList>
            <person name="Kim J."/>
            <person name="Roh S.W."/>
        </authorList>
    </citation>
    <scope>NUCLEOTIDE SEQUENCE [LARGE SCALE GENOMIC DNA]</scope>
    <source>
        <strain evidence="1 2">CBA3638</strain>
    </source>
</reference>
<organism evidence="1 2">
    <name type="scientific">Anaerocolumna sedimenticola</name>
    <dbReference type="NCBI Taxonomy" id="2696063"/>
    <lineage>
        <taxon>Bacteria</taxon>
        <taxon>Bacillati</taxon>
        <taxon>Bacillota</taxon>
        <taxon>Clostridia</taxon>
        <taxon>Lachnospirales</taxon>
        <taxon>Lachnospiraceae</taxon>
        <taxon>Anaerocolumna</taxon>
    </lineage>
</organism>
<dbReference type="RefSeq" id="WP_161839433.1">
    <property type="nucleotide sequence ID" value="NZ_CP048000.1"/>
</dbReference>
<evidence type="ECO:0000313" key="1">
    <source>
        <dbReference type="EMBL" id="QHQ62610.1"/>
    </source>
</evidence>
<accession>A0A6P1TN19</accession>
<dbReference type="EMBL" id="CP048000">
    <property type="protein sequence ID" value="QHQ62610.1"/>
    <property type="molecule type" value="Genomic_DNA"/>
</dbReference>
<dbReference type="Proteomes" id="UP000464314">
    <property type="component" value="Chromosome"/>
</dbReference>
<dbReference type="AlphaFoldDB" id="A0A6P1TN19"/>
<evidence type="ECO:0000313" key="2">
    <source>
        <dbReference type="Proteomes" id="UP000464314"/>
    </source>
</evidence>
<sequence>MDIDNNPKNSSARPNHNALSHIMDIAKAAFPYLDSDSQQSVDLIIKTGELMDAFQSFRQKGSVTTFSLRKENIDIEGLLTNIRSVCYGQEKELIDMILNFMKAKNLYDTYSAFTSTMAFQSGDSENSDDSSGGFGNQDMMEILSSMLTPEQKSTFDNINMMFSAMQ</sequence>
<name>A0A6P1TN19_9FIRM</name>
<gene>
    <name evidence="1" type="ORF">Ana3638_19010</name>
</gene>
<protein>
    <submittedName>
        <fullName evidence="1">Uncharacterized protein</fullName>
    </submittedName>
</protein>
<keyword evidence="2" id="KW-1185">Reference proteome</keyword>
<dbReference type="KEGG" id="anr:Ana3638_19010"/>